<keyword evidence="1" id="KW-0732">Signal</keyword>
<evidence type="ECO:0000256" key="1">
    <source>
        <dbReference type="SAM" id="SignalP"/>
    </source>
</evidence>
<dbReference type="EMBL" id="UYJE01009095">
    <property type="protein sequence ID" value="VDI69870.1"/>
    <property type="molecule type" value="Genomic_DNA"/>
</dbReference>
<proteinExistence type="predicted"/>
<accession>A0A8B6GWJ5</accession>
<protein>
    <submittedName>
        <fullName evidence="2">Uncharacterized protein</fullName>
    </submittedName>
</protein>
<feature type="chain" id="PRO_5032492581" evidence="1">
    <location>
        <begin position="20"/>
        <end position="170"/>
    </location>
</feature>
<dbReference type="AlphaFoldDB" id="A0A8B6GWJ5"/>
<name>A0A8B6GWJ5_MYTGA</name>
<evidence type="ECO:0000313" key="3">
    <source>
        <dbReference type="Proteomes" id="UP000596742"/>
    </source>
</evidence>
<gene>
    <name evidence="2" type="ORF">MGAL_10B017973</name>
</gene>
<reference evidence="2" key="1">
    <citation type="submission" date="2018-11" db="EMBL/GenBank/DDBJ databases">
        <authorList>
            <person name="Alioto T."/>
            <person name="Alioto T."/>
        </authorList>
    </citation>
    <scope>NUCLEOTIDE SEQUENCE</scope>
</reference>
<sequence>MKLAIALLILLSAVYTSHGYALRGVNYGGRDKVAYGYGGNQGDGGYNTKYGSKYGYYHGSDYGGKTGGNRGGEDNVGYGGGYVARGGGNAVYTSHGYALRGVNYGGRDKVAYGYGGNQGDGGYNIKYGSKYGYYHGSDYGGKTGGNRGGEDNVGYGGGYVARGGGNGGNC</sequence>
<feature type="signal peptide" evidence="1">
    <location>
        <begin position="1"/>
        <end position="19"/>
    </location>
</feature>
<evidence type="ECO:0000313" key="2">
    <source>
        <dbReference type="EMBL" id="VDI69870.1"/>
    </source>
</evidence>
<dbReference type="Proteomes" id="UP000596742">
    <property type="component" value="Unassembled WGS sequence"/>
</dbReference>
<organism evidence="2 3">
    <name type="scientific">Mytilus galloprovincialis</name>
    <name type="common">Mediterranean mussel</name>
    <dbReference type="NCBI Taxonomy" id="29158"/>
    <lineage>
        <taxon>Eukaryota</taxon>
        <taxon>Metazoa</taxon>
        <taxon>Spiralia</taxon>
        <taxon>Lophotrochozoa</taxon>
        <taxon>Mollusca</taxon>
        <taxon>Bivalvia</taxon>
        <taxon>Autobranchia</taxon>
        <taxon>Pteriomorphia</taxon>
        <taxon>Mytilida</taxon>
        <taxon>Mytiloidea</taxon>
        <taxon>Mytilidae</taxon>
        <taxon>Mytilinae</taxon>
        <taxon>Mytilus</taxon>
    </lineage>
</organism>
<comment type="caution">
    <text evidence="2">The sequence shown here is derived from an EMBL/GenBank/DDBJ whole genome shotgun (WGS) entry which is preliminary data.</text>
</comment>
<keyword evidence="3" id="KW-1185">Reference proteome</keyword>